<evidence type="ECO:0000256" key="1">
    <source>
        <dbReference type="ARBA" id="ARBA00010254"/>
    </source>
</evidence>
<comment type="subunit">
    <text evidence="6">Part of the 30S ribosomal subunit.</text>
</comment>
<evidence type="ECO:0000256" key="5">
    <source>
        <dbReference type="ARBA" id="ARBA00023274"/>
    </source>
</evidence>
<dbReference type="InterPro" id="IPR019979">
    <property type="entry name" value="Ribosomal_uS17_CS"/>
</dbReference>
<dbReference type="Gene3D" id="2.40.50.140">
    <property type="entry name" value="Nucleic acid-binding proteins"/>
    <property type="match status" value="1"/>
</dbReference>
<accession>A0ABS5ZDI7</accession>
<organism evidence="9 10">
    <name type="scientific">Zooshikella harenae</name>
    <dbReference type="NCBI Taxonomy" id="2827238"/>
    <lineage>
        <taxon>Bacteria</taxon>
        <taxon>Pseudomonadati</taxon>
        <taxon>Pseudomonadota</taxon>
        <taxon>Gammaproteobacteria</taxon>
        <taxon>Oceanospirillales</taxon>
        <taxon>Zooshikellaceae</taxon>
        <taxon>Zooshikella</taxon>
    </lineage>
</organism>
<dbReference type="PROSITE" id="PS00056">
    <property type="entry name" value="RIBOSOMAL_S17"/>
    <property type="match status" value="1"/>
</dbReference>
<evidence type="ECO:0000256" key="2">
    <source>
        <dbReference type="ARBA" id="ARBA00022730"/>
    </source>
</evidence>
<comment type="caution">
    <text evidence="9">The sequence shown here is derived from an EMBL/GenBank/DDBJ whole genome shotgun (WGS) entry which is preliminary data.</text>
</comment>
<keyword evidence="5 6" id="KW-0687">Ribonucleoprotein</keyword>
<dbReference type="CDD" id="cd00364">
    <property type="entry name" value="Ribosomal_uS17"/>
    <property type="match status" value="1"/>
</dbReference>
<protein>
    <recommendedName>
        <fullName evidence="6">Small ribosomal subunit protein uS17</fullName>
    </recommendedName>
</protein>
<name>A0ABS5ZDI7_9GAMM</name>
<evidence type="ECO:0000313" key="9">
    <source>
        <dbReference type="EMBL" id="MBU2712131.1"/>
    </source>
</evidence>
<dbReference type="InterPro" id="IPR019984">
    <property type="entry name" value="Ribosomal_uS17_bact/chlr"/>
</dbReference>
<sequence length="88" mass="10007">MAEQESKGRTLSGRVVSNKMDKTVTVMTERHVKHPIYGKYQKRSTKLHAHDPNNECQIGDLVTIKEIRPLSKTKAFSLISIDERATQV</sequence>
<dbReference type="NCBIfam" id="NF004123">
    <property type="entry name" value="PRK05610.1"/>
    <property type="match status" value="1"/>
</dbReference>
<keyword evidence="10" id="KW-1185">Reference proteome</keyword>
<evidence type="ECO:0000256" key="8">
    <source>
        <dbReference type="SAM" id="MobiDB-lite"/>
    </source>
</evidence>
<evidence type="ECO:0000256" key="7">
    <source>
        <dbReference type="RuleBase" id="RU003872"/>
    </source>
</evidence>
<evidence type="ECO:0000256" key="6">
    <source>
        <dbReference type="HAMAP-Rule" id="MF_01345"/>
    </source>
</evidence>
<dbReference type="PANTHER" id="PTHR10744">
    <property type="entry name" value="40S RIBOSOMAL PROTEIN S11 FAMILY MEMBER"/>
    <property type="match status" value="1"/>
</dbReference>
<gene>
    <name evidence="6 9" type="primary">rpsQ</name>
    <name evidence="9" type="ORF">KCG35_13780</name>
</gene>
<dbReference type="Proteomes" id="UP000690515">
    <property type="component" value="Unassembled WGS sequence"/>
</dbReference>
<dbReference type="GO" id="GO:0005840">
    <property type="term" value="C:ribosome"/>
    <property type="evidence" value="ECO:0007669"/>
    <property type="project" value="UniProtKB-KW"/>
</dbReference>
<reference evidence="9 10" key="1">
    <citation type="submission" date="2021-04" db="EMBL/GenBank/DDBJ databases">
        <authorList>
            <person name="Pira H."/>
            <person name="Risdian C."/>
            <person name="Wink J."/>
        </authorList>
    </citation>
    <scope>NUCLEOTIDE SEQUENCE [LARGE SCALE GENOMIC DNA]</scope>
    <source>
        <strain evidence="9 10">WH53</strain>
    </source>
</reference>
<proteinExistence type="inferred from homology"/>
<keyword evidence="3 6" id="KW-0694">RNA-binding</keyword>
<evidence type="ECO:0000256" key="3">
    <source>
        <dbReference type="ARBA" id="ARBA00022884"/>
    </source>
</evidence>
<dbReference type="PANTHER" id="PTHR10744:SF1">
    <property type="entry name" value="SMALL RIBOSOMAL SUBUNIT PROTEIN US17M"/>
    <property type="match status" value="1"/>
</dbReference>
<comment type="function">
    <text evidence="6">One of the primary rRNA binding proteins, it binds specifically to the 5'-end of 16S ribosomal RNA.</text>
</comment>
<evidence type="ECO:0000313" key="10">
    <source>
        <dbReference type="Proteomes" id="UP000690515"/>
    </source>
</evidence>
<comment type="similarity">
    <text evidence="1 6 7">Belongs to the universal ribosomal protein uS17 family.</text>
</comment>
<dbReference type="HAMAP" id="MF_01345_B">
    <property type="entry name" value="Ribosomal_uS17_B"/>
    <property type="match status" value="1"/>
</dbReference>
<dbReference type="PRINTS" id="PR00973">
    <property type="entry name" value="RIBOSOMALS17"/>
</dbReference>
<dbReference type="RefSeq" id="WP_215820367.1">
    <property type="nucleotide sequence ID" value="NZ_JAGSOY010000031.1"/>
</dbReference>
<feature type="region of interest" description="Disordered" evidence="8">
    <location>
        <begin position="1"/>
        <end position="28"/>
    </location>
</feature>
<dbReference type="InterPro" id="IPR012340">
    <property type="entry name" value="NA-bd_OB-fold"/>
</dbReference>
<dbReference type="NCBIfam" id="TIGR03635">
    <property type="entry name" value="uS17_bact"/>
    <property type="match status" value="1"/>
</dbReference>
<dbReference type="Pfam" id="PF00366">
    <property type="entry name" value="Ribosomal_S17"/>
    <property type="match status" value="1"/>
</dbReference>
<keyword evidence="2 6" id="KW-0699">rRNA-binding</keyword>
<evidence type="ECO:0000256" key="4">
    <source>
        <dbReference type="ARBA" id="ARBA00022980"/>
    </source>
</evidence>
<dbReference type="InterPro" id="IPR000266">
    <property type="entry name" value="Ribosomal_uS17"/>
</dbReference>
<keyword evidence="4 6" id="KW-0689">Ribosomal protein</keyword>
<dbReference type="SUPFAM" id="SSF50249">
    <property type="entry name" value="Nucleic acid-binding proteins"/>
    <property type="match status" value="1"/>
</dbReference>
<dbReference type="EMBL" id="JAGSOY010000031">
    <property type="protein sequence ID" value="MBU2712131.1"/>
    <property type="molecule type" value="Genomic_DNA"/>
</dbReference>